<dbReference type="AlphaFoldDB" id="A0ABD5UQ83"/>
<protein>
    <submittedName>
        <fullName evidence="8">ATP-binding cassette domain-containing protein</fullName>
    </submittedName>
</protein>
<dbReference type="InterPro" id="IPR003439">
    <property type="entry name" value="ABC_transporter-like_ATP-bd"/>
</dbReference>
<evidence type="ECO:0000313" key="9">
    <source>
        <dbReference type="Proteomes" id="UP001596296"/>
    </source>
</evidence>
<dbReference type="PANTHER" id="PTHR43820:SF7">
    <property type="entry name" value="BRANCHED-CHAIN AMINO ACID TRANSPORT ATP-BINDING PROTEIN LIVF-RELATED"/>
    <property type="match status" value="1"/>
</dbReference>
<dbReference type="GO" id="GO:0006865">
    <property type="term" value="P:amino acid transport"/>
    <property type="evidence" value="ECO:0007669"/>
    <property type="project" value="UniProtKB-KW"/>
</dbReference>
<evidence type="ECO:0000313" key="8">
    <source>
        <dbReference type="EMBL" id="MFC6891610.1"/>
    </source>
</evidence>
<dbReference type="Pfam" id="PF00005">
    <property type="entry name" value="ABC_tran"/>
    <property type="match status" value="2"/>
</dbReference>
<feature type="domain" description="ABC transporter" evidence="7">
    <location>
        <begin position="280"/>
        <end position="512"/>
    </location>
</feature>
<dbReference type="CDD" id="cd03224">
    <property type="entry name" value="ABC_TM1139_LivF_branched"/>
    <property type="match status" value="1"/>
</dbReference>
<dbReference type="PROSITE" id="PS50893">
    <property type="entry name" value="ABC_TRANSPORTER_2"/>
    <property type="match status" value="2"/>
</dbReference>
<keyword evidence="4 8" id="KW-0067">ATP-binding</keyword>
<comment type="caution">
    <text evidence="8">The sequence shown here is derived from an EMBL/GenBank/DDBJ whole genome shotgun (WGS) entry which is preliminary data.</text>
</comment>
<evidence type="ECO:0000256" key="3">
    <source>
        <dbReference type="ARBA" id="ARBA00022741"/>
    </source>
</evidence>
<dbReference type="CDD" id="cd03219">
    <property type="entry name" value="ABC_Mj1267_LivG_branched"/>
    <property type="match status" value="1"/>
</dbReference>
<accession>A0ABD5UQ83</accession>
<evidence type="ECO:0000256" key="5">
    <source>
        <dbReference type="ARBA" id="ARBA00022970"/>
    </source>
</evidence>
<dbReference type="SUPFAM" id="SSF52540">
    <property type="entry name" value="P-loop containing nucleoside triphosphate hydrolases"/>
    <property type="match status" value="2"/>
</dbReference>
<reference evidence="8 9" key="1">
    <citation type="journal article" date="2019" name="Int. J. Syst. Evol. Microbiol.">
        <title>The Global Catalogue of Microorganisms (GCM) 10K type strain sequencing project: providing services to taxonomists for standard genome sequencing and annotation.</title>
        <authorList>
            <consortium name="The Broad Institute Genomics Platform"/>
            <consortium name="The Broad Institute Genome Sequencing Center for Infectious Disease"/>
            <person name="Wu L."/>
            <person name="Ma J."/>
        </authorList>
    </citation>
    <scope>NUCLEOTIDE SEQUENCE [LARGE SCALE GENOMIC DNA]</scope>
    <source>
        <strain evidence="8 9">SKJ47</strain>
    </source>
</reference>
<keyword evidence="9" id="KW-1185">Reference proteome</keyword>
<dbReference type="InterPro" id="IPR027417">
    <property type="entry name" value="P-loop_NTPase"/>
</dbReference>
<proteinExistence type="inferred from homology"/>
<dbReference type="InterPro" id="IPR052156">
    <property type="entry name" value="BCAA_Transport_ATP-bd_LivF"/>
</dbReference>
<evidence type="ECO:0000256" key="6">
    <source>
        <dbReference type="SAM" id="MobiDB-lite"/>
    </source>
</evidence>
<dbReference type="PROSITE" id="PS00211">
    <property type="entry name" value="ABC_TRANSPORTER_1"/>
    <property type="match status" value="2"/>
</dbReference>
<dbReference type="SMART" id="SM00382">
    <property type="entry name" value="AAA"/>
    <property type="match status" value="2"/>
</dbReference>
<dbReference type="PANTHER" id="PTHR43820">
    <property type="entry name" value="HIGH-AFFINITY BRANCHED-CHAIN AMINO ACID TRANSPORT ATP-BINDING PROTEIN LIVF"/>
    <property type="match status" value="1"/>
</dbReference>
<dbReference type="InterPro" id="IPR017871">
    <property type="entry name" value="ABC_transporter-like_CS"/>
</dbReference>
<evidence type="ECO:0000259" key="7">
    <source>
        <dbReference type="PROSITE" id="PS50893"/>
    </source>
</evidence>
<feature type="domain" description="ABC transporter" evidence="7">
    <location>
        <begin position="21"/>
        <end position="250"/>
    </location>
</feature>
<dbReference type="GO" id="GO:0005524">
    <property type="term" value="F:ATP binding"/>
    <property type="evidence" value="ECO:0007669"/>
    <property type="project" value="UniProtKB-KW"/>
</dbReference>
<keyword evidence="5" id="KW-0029">Amino-acid transport</keyword>
<dbReference type="EMBL" id="JBHSXL010000003">
    <property type="protein sequence ID" value="MFC6891610.1"/>
    <property type="molecule type" value="Genomic_DNA"/>
</dbReference>
<dbReference type="InterPro" id="IPR032823">
    <property type="entry name" value="BCA_ABC_TP_C"/>
</dbReference>
<evidence type="ECO:0000256" key="4">
    <source>
        <dbReference type="ARBA" id="ARBA00022840"/>
    </source>
</evidence>
<sequence length="512" mass="55753">MSTADSTPRSESRERESEPILETTDLTKKFGSLVANDGIDFSVTDGEIRGLIGPNGSGKSTFFNTVSGFYKPTSGTVRFNGTDVTGWKPYAIAREGLARTFQITTPFEEMTVRDNLLAVPNDDDVDSRERAAEILEFLEIDHLADDLADEMSGGQQKLLELARILMLDPDCIMLDEPTAGVNPALQERILDHIREMNRQGTSFVIVEHDMDMIKQIADTVTVFDQGRVIAEGAFDDVKGDPRVREAYLGSADESESAESILEDASADEGTATPADTGDRLVATDVVTGYGKHEVVHGISMESRPGVTCIFGPNGSGKSTMLKSLNGLVPAWSGSVEYGDVDLTELAPREIARKGVATLPQEGGVLGDLTVKENLRVGALNVLDDDERIEENYRTVLEEFPILEEKLDDKARSLSGGQQMMVSFGRAMMLDADVYLLDEPTAGLAPSLVDDVFDLVQVLVDQGSHVILIEQNVRAAMRIADYVYILAQGDLQFEGTPSSLTNEDELIDLYLGI</sequence>
<feature type="region of interest" description="Disordered" evidence="6">
    <location>
        <begin position="249"/>
        <end position="277"/>
    </location>
</feature>
<keyword evidence="2" id="KW-0813">Transport</keyword>
<feature type="compositionally biased region" description="Acidic residues" evidence="6">
    <location>
        <begin position="252"/>
        <end position="266"/>
    </location>
</feature>
<dbReference type="Pfam" id="PF12399">
    <property type="entry name" value="BCA_ABC_TP_C"/>
    <property type="match status" value="1"/>
</dbReference>
<dbReference type="Proteomes" id="UP001596296">
    <property type="component" value="Unassembled WGS sequence"/>
</dbReference>
<keyword evidence="3" id="KW-0547">Nucleotide-binding</keyword>
<evidence type="ECO:0000256" key="2">
    <source>
        <dbReference type="ARBA" id="ARBA00022448"/>
    </source>
</evidence>
<dbReference type="RefSeq" id="WP_379740159.1">
    <property type="nucleotide sequence ID" value="NZ_JBHSVN010000001.1"/>
</dbReference>
<evidence type="ECO:0000256" key="1">
    <source>
        <dbReference type="ARBA" id="ARBA00005417"/>
    </source>
</evidence>
<comment type="similarity">
    <text evidence="1">Belongs to the ABC transporter superfamily.</text>
</comment>
<organism evidence="8 9">
    <name type="scientific">Halopenitus salinus</name>
    <dbReference type="NCBI Taxonomy" id="1198295"/>
    <lineage>
        <taxon>Archaea</taxon>
        <taxon>Methanobacteriati</taxon>
        <taxon>Methanobacteriota</taxon>
        <taxon>Stenosarchaea group</taxon>
        <taxon>Halobacteria</taxon>
        <taxon>Halobacteriales</taxon>
        <taxon>Haloferacaceae</taxon>
        <taxon>Halopenitus</taxon>
    </lineage>
</organism>
<dbReference type="InterPro" id="IPR003593">
    <property type="entry name" value="AAA+_ATPase"/>
</dbReference>
<name>A0ABD5UQ83_9EURY</name>
<gene>
    <name evidence="8" type="ORF">ACFQE9_03120</name>
</gene>
<dbReference type="Gene3D" id="3.40.50.300">
    <property type="entry name" value="P-loop containing nucleotide triphosphate hydrolases"/>
    <property type="match status" value="2"/>
</dbReference>